<evidence type="ECO:0008006" key="3">
    <source>
        <dbReference type="Google" id="ProtNLM"/>
    </source>
</evidence>
<proteinExistence type="predicted"/>
<sequence>MWNRFQGRQLISAFRSRFRRFTSLSFNRSDLSELKSLHAKQLGKIALDVSRCSNSDIHLWRSFVECCALKVDSFDGKDTLRVWKGICAFYRNYDYVVRDEDADFINQLIFRSHEVSRAYTCDELSQLAEFVCDFAATNSHFLEGATALFSKISVMFNLRLAEASPYGVVRLLVSFSRLGIRDCHLLESLANFICKSDGFSAHDLRTILTSYALSSYRNDALLKHATDSFNAHPGLTLNELAILSFAYATLEYCTADVHALFQRHLVHEGEGSGTGILDADGPQVDLPLFCSNLDRLGVKVPRTVIDRINIETLPSESFFKVTVRHKVR</sequence>
<dbReference type="EMBL" id="LK391708">
    <property type="protein sequence ID" value="CDR95493.1"/>
    <property type="molecule type" value="Genomic_DNA"/>
</dbReference>
<dbReference type="OrthoDB" id="366080at2759"/>
<dbReference type="VEuPathDB" id="PiroplasmaDB:BBBOND_0206510"/>
<name>A0A061D4J0_BABBI</name>
<accession>A0A061D4J0</accession>
<dbReference type="GeneID" id="24564034"/>
<gene>
    <name evidence="1" type="ORF">BBBOND_0206510</name>
</gene>
<dbReference type="Proteomes" id="UP000033188">
    <property type="component" value="Chromosome 2"/>
</dbReference>
<dbReference type="AlphaFoldDB" id="A0A061D4J0"/>
<keyword evidence="2" id="KW-1185">Reference proteome</keyword>
<evidence type="ECO:0000313" key="2">
    <source>
        <dbReference type="Proteomes" id="UP000033188"/>
    </source>
</evidence>
<reference evidence="2" key="1">
    <citation type="submission" date="2014-06" db="EMBL/GenBank/DDBJ databases">
        <authorList>
            <person name="Aslett M."/>
            <person name="De Silva N."/>
        </authorList>
    </citation>
    <scope>NUCLEOTIDE SEQUENCE [LARGE SCALE GENOMIC DNA]</scope>
    <source>
        <strain evidence="2">Bond</strain>
    </source>
</reference>
<protein>
    <recommendedName>
        <fullName evidence="3">RAP domain-containing protein</fullName>
    </recommendedName>
</protein>
<organism evidence="1 2">
    <name type="scientific">Babesia bigemina</name>
    <dbReference type="NCBI Taxonomy" id="5866"/>
    <lineage>
        <taxon>Eukaryota</taxon>
        <taxon>Sar</taxon>
        <taxon>Alveolata</taxon>
        <taxon>Apicomplexa</taxon>
        <taxon>Aconoidasida</taxon>
        <taxon>Piroplasmida</taxon>
        <taxon>Babesiidae</taxon>
        <taxon>Babesia</taxon>
    </lineage>
</organism>
<evidence type="ECO:0000313" key="1">
    <source>
        <dbReference type="EMBL" id="CDR95493.1"/>
    </source>
</evidence>
<dbReference type="KEGG" id="bbig:BBBOND_0206510"/>
<dbReference type="RefSeq" id="XP_012767679.1">
    <property type="nucleotide sequence ID" value="XM_012912225.1"/>
</dbReference>
<dbReference type="OMA" id="YTCDELS"/>